<evidence type="ECO:0000256" key="1">
    <source>
        <dbReference type="SAM" id="SignalP"/>
    </source>
</evidence>
<gene>
    <name evidence="2" type="primary">NCL1_36597</name>
    <name evidence="2" type="ORF">NPIL_573581</name>
</gene>
<feature type="chain" id="PRO_5036447194" evidence="1">
    <location>
        <begin position="21"/>
        <end position="91"/>
    </location>
</feature>
<dbReference type="OrthoDB" id="6343941at2759"/>
<feature type="signal peptide" evidence="1">
    <location>
        <begin position="1"/>
        <end position="20"/>
    </location>
</feature>
<dbReference type="PANTHER" id="PTHR21261">
    <property type="entry name" value="BEAT PROTEIN"/>
    <property type="match status" value="1"/>
</dbReference>
<reference evidence="2" key="1">
    <citation type="submission" date="2020-08" db="EMBL/GenBank/DDBJ databases">
        <title>Multicomponent nature underlies the extraordinary mechanical properties of spider dragline silk.</title>
        <authorList>
            <person name="Kono N."/>
            <person name="Nakamura H."/>
            <person name="Mori M."/>
            <person name="Yoshida Y."/>
            <person name="Ohtoshi R."/>
            <person name="Malay A.D."/>
            <person name="Moran D.A.P."/>
            <person name="Tomita M."/>
            <person name="Numata K."/>
            <person name="Arakawa K."/>
        </authorList>
    </citation>
    <scope>NUCLEOTIDE SEQUENCE</scope>
</reference>
<sequence>MKTLAVSLLLFAALLKECVPVRFAYLGVPGFVLKGQPVWLDCGYDLEGNELYSVKWYKDNVEFYRYLPSDNPSAQMYKLDGVYLDVSNLIV</sequence>
<dbReference type="Proteomes" id="UP000887013">
    <property type="component" value="Unassembled WGS sequence"/>
</dbReference>
<proteinExistence type="predicted"/>
<comment type="caution">
    <text evidence="2">The sequence shown here is derived from an EMBL/GenBank/DDBJ whole genome shotgun (WGS) entry which is preliminary data.</text>
</comment>
<dbReference type="EMBL" id="BMAW01074024">
    <property type="protein sequence ID" value="GFT90342.1"/>
    <property type="molecule type" value="Genomic_DNA"/>
</dbReference>
<protein>
    <submittedName>
        <fullName evidence="2">Uncharacterized protein</fullName>
    </submittedName>
</protein>
<dbReference type="PANTHER" id="PTHR21261:SF15">
    <property type="entry name" value="BEATEN PATH IIIA, ISOFORM D-RELATED"/>
    <property type="match status" value="1"/>
</dbReference>
<dbReference type="SUPFAM" id="SSF48726">
    <property type="entry name" value="Immunoglobulin"/>
    <property type="match status" value="1"/>
</dbReference>
<keyword evidence="3" id="KW-1185">Reference proteome</keyword>
<dbReference type="AlphaFoldDB" id="A0A8X6U4E0"/>
<keyword evidence="1" id="KW-0732">Signal</keyword>
<evidence type="ECO:0000313" key="3">
    <source>
        <dbReference type="Proteomes" id="UP000887013"/>
    </source>
</evidence>
<evidence type="ECO:0000313" key="2">
    <source>
        <dbReference type="EMBL" id="GFT90342.1"/>
    </source>
</evidence>
<dbReference type="InterPro" id="IPR036179">
    <property type="entry name" value="Ig-like_dom_sf"/>
</dbReference>
<accession>A0A8X6U4E0</accession>
<name>A0A8X6U4E0_NEPPI</name>
<organism evidence="2 3">
    <name type="scientific">Nephila pilipes</name>
    <name type="common">Giant wood spider</name>
    <name type="synonym">Nephila maculata</name>
    <dbReference type="NCBI Taxonomy" id="299642"/>
    <lineage>
        <taxon>Eukaryota</taxon>
        <taxon>Metazoa</taxon>
        <taxon>Ecdysozoa</taxon>
        <taxon>Arthropoda</taxon>
        <taxon>Chelicerata</taxon>
        <taxon>Arachnida</taxon>
        <taxon>Araneae</taxon>
        <taxon>Araneomorphae</taxon>
        <taxon>Entelegynae</taxon>
        <taxon>Araneoidea</taxon>
        <taxon>Nephilidae</taxon>
        <taxon>Nephila</taxon>
    </lineage>
</organism>